<feature type="transmembrane region" description="Helical" evidence="1">
    <location>
        <begin position="151"/>
        <end position="171"/>
    </location>
</feature>
<evidence type="ECO:0000313" key="3">
    <source>
        <dbReference type="Proteomes" id="UP001336020"/>
    </source>
</evidence>
<comment type="caution">
    <text evidence="2">The sequence shown here is derived from an EMBL/GenBank/DDBJ whole genome shotgun (WGS) entry which is preliminary data.</text>
</comment>
<dbReference type="EMBL" id="JAUTXY010000013">
    <property type="protein sequence ID" value="MEE2060565.1"/>
    <property type="molecule type" value="Genomic_DNA"/>
</dbReference>
<proteinExistence type="predicted"/>
<keyword evidence="1" id="KW-0812">Transmembrane</keyword>
<dbReference type="Proteomes" id="UP001336020">
    <property type="component" value="Unassembled WGS sequence"/>
</dbReference>
<evidence type="ECO:0000256" key="1">
    <source>
        <dbReference type="SAM" id="Phobius"/>
    </source>
</evidence>
<keyword evidence="1" id="KW-1133">Transmembrane helix</keyword>
<feature type="transmembrane region" description="Helical" evidence="1">
    <location>
        <begin position="12"/>
        <end position="33"/>
    </location>
</feature>
<reference evidence="2 3" key="1">
    <citation type="submission" date="2023-07" db="EMBL/GenBank/DDBJ databases">
        <authorList>
            <person name="Girao M."/>
            <person name="Carvalho M.F."/>
        </authorList>
    </citation>
    <scope>NUCLEOTIDE SEQUENCE [LARGE SCALE GENOMIC DNA]</scope>
    <source>
        <strain evidence="2 3">YIM65754</strain>
    </source>
</reference>
<keyword evidence="3" id="KW-1185">Reference proteome</keyword>
<accession>A0ABU7LGC8</accession>
<keyword evidence="1" id="KW-0472">Membrane</keyword>
<evidence type="ECO:0000313" key="2">
    <source>
        <dbReference type="EMBL" id="MEE2060565.1"/>
    </source>
</evidence>
<evidence type="ECO:0008006" key="4">
    <source>
        <dbReference type="Google" id="ProtNLM"/>
    </source>
</evidence>
<organism evidence="2 3">
    <name type="scientific">Rhodococcus artemisiae</name>
    <dbReference type="NCBI Taxonomy" id="714159"/>
    <lineage>
        <taxon>Bacteria</taxon>
        <taxon>Bacillati</taxon>
        <taxon>Actinomycetota</taxon>
        <taxon>Actinomycetes</taxon>
        <taxon>Mycobacteriales</taxon>
        <taxon>Nocardiaceae</taxon>
        <taxon>Rhodococcus</taxon>
    </lineage>
</organism>
<gene>
    <name evidence="2" type="ORF">Q7514_23865</name>
</gene>
<sequence>MTGPGARRLHMVTLVITVLVALVNAGLAAFGILSPGAAFGLWLAVEIPLGVMVGIITVLRIRSLRREGLGWNAVLDEITGKIAADLIRFEVRGYRAIWLFVRRRYDGGGPGVVPLGYTKGTMGIPMAFLVACVIEAVVVHVLVPWPAIRDALLVLSIWGLIQIFGILAGRITHPHLLTDSRLTIRAGHQVIVTLDRQDVGRALERRRWEHTAQIVDDDALYLPGPDGTCLDLVLTEAVDVTRPAFFEHKRATASVSRLSLQVDDPEAVVAQFRAARPRPEQFRTEA</sequence>
<feature type="transmembrane region" description="Helical" evidence="1">
    <location>
        <begin position="39"/>
        <end position="59"/>
    </location>
</feature>
<name>A0ABU7LGC8_9NOCA</name>
<feature type="transmembrane region" description="Helical" evidence="1">
    <location>
        <begin position="126"/>
        <end position="145"/>
    </location>
</feature>
<protein>
    <recommendedName>
        <fullName evidence="4">RDD family protein</fullName>
    </recommendedName>
</protein>
<dbReference type="RefSeq" id="WP_330135741.1">
    <property type="nucleotide sequence ID" value="NZ_JAUTXY010000013.1"/>
</dbReference>